<evidence type="ECO:0000256" key="1">
    <source>
        <dbReference type="SAM" id="Phobius"/>
    </source>
</evidence>
<feature type="transmembrane region" description="Helical" evidence="1">
    <location>
        <begin position="65"/>
        <end position="86"/>
    </location>
</feature>
<keyword evidence="1" id="KW-1133">Transmembrane helix</keyword>
<proteinExistence type="predicted"/>
<name>A0A835DYZ1_9POAL</name>
<accession>A0A835DYZ1</accession>
<dbReference type="InterPro" id="IPR022149">
    <property type="entry name" value="DUF3681"/>
</dbReference>
<sequence>MDVHGRIARAISDALRDPEKLPEALILCGVLEAYGVLLAAVVFGVVEAFTGFWVSGDLAGRRRTVGVIVLWFSVLLVIIIAEAFLLRRQSSSCLGVRDTPCFAIATWGLQCFVNWSFAFFCSPNPRAGAAMYRPPGQSRTLAPAPAPHPASLAAAPLPHPGFLAPTGLLRPASLAPAGIPCPASFALPGFRRPASPETAAPVSMGVEASGVDFPHLSYQMAQATV</sequence>
<organism evidence="2 3">
    <name type="scientific">Digitaria exilis</name>
    <dbReference type="NCBI Taxonomy" id="1010633"/>
    <lineage>
        <taxon>Eukaryota</taxon>
        <taxon>Viridiplantae</taxon>
        <taxon>Streptophyta</taxon>
        <taxon>Embryophyta</taxon>
        <taxon>Tracheophyta</taxon>
        <taxon>Spermatophyta</taxon>
        <taxon>Magnoliopsida</taxon>
        <taxon>Liliopsida</taxon>
        <taxon>Poales</taxon>
        <taxon>Poaceae</taxon>
        <taxon>PACMAD clade</taxon>
        <taxon>Panicoideae</taxon>
        <taxon>Panicodae</taxon>
        <taxon>Paniceae</taxon>
        <taxon>Anthephorinae</taxon>
        <taxon>Digitaria</taxon>
    </lineage>
</organism>
<feature type="transmembrane region" description="Helical" evidence="1">
    <location>
        <begin position="24"/>
        <end position="45"/>
    </location>
</feature>
<keyword evidence="3" id="KW-1185">Reference proteome</keyword>
<evidence type="ECO:0000313" key="3">
    <source>
        <dbReference type="Proteomes" id="UP000636709"/>
    </source>
</evidence>
<comment type="caution">
    <text evidence="2">The sequence shown here is derived from an EMBL/GenBank/DDBJ whole genome shotgun (WGS) entry which is preliminary data.</text>
</comment>
<dbReference type="Proteomes" id="UP000636709">
    <property type="component" value="Unassembled WGS sequence"/>
</dbReference>
<protein>
    <submittedName>
        <fullName evidence="2">Uncharacterized protein</fullName>
    </submittedName>
</protein>
<dbReference type="Pfam" id="PF12442">
    <property type="entry name" value="DUF3681"/>
    <property type="match status" value="1"/>
</dbReference>
<gene>
    <name evidence="2" type="ORF">HU200_063463</name>
</gene>
<keyword evidence="1" id="KW-0812">Transmembrane</keyword>
<dbReference type="EMBL" id="JACEFO010002685">
    <property type="protein sequence ID" value="KAF8651219.1"/>
    <property type="molecule type" value="Genomic_DNA"/>
</dbReference>
<dbReference type="AlphaFoldDB" id="A0A835DYZ1"/>
<evidence type="ECO:0000313" key="2">
    <source>
        <dbReference type="EMBL" id="KAF8651219.1"/>
    </source>
</evidence>
<reference evidence="2" key="1">
    <citation type="submission" date="2020-07" db="EMBL/GenBank/DDBJ databases">
        <title>Genome sequence and genetic diversity analysis of an under-domesticated orphan crop, white fonio (Digitaria exilis).</title>
        <authorList>
            <person name="Bennetzen J.L."/>
            <person name="Chen S."/>
            <person name="Ma X."/>
            <person name="Wang X."/>
            <person name="Yssel A.E.J."/>
            <person name="Chaluvadi S.R."/>
            <person name="Johnson M."/>
            <person name="Gangashetty P."/>
            <person name="Hamidou F."/>
            <person name="Sanogo M.D."/>
            <person name="Zwaenepoel A."/>
            <person name="Wallace J."/>
            <person name="Van De Peer Y."/>
            <person name="Van Deynze A."/>
        </authorList>
    </citation>
    <scope>NUCLEOTIDE SEQUENCE</scope>
    <source>
        <tissue evidence="2">Leaves</tissue>
    </source>
</reference>
<keyword evidence="1" id="KW-0472">Membrane</keyword>